<reference evidence="1 2" key="1">
    <citation type="submission" date="2016-03" db="EMBL/GenBank/DDBJ databases">
        <title>EvidentialGene: Evidence-directed Construction of Genes on Genomes.</title>
        <authorList>
            <person name="Gilbert D.G."/>
            <person name="Choi J.-H."/>
            <person name="Mockaitis K."/>
            <person name="Colbourne J."/>
            <person name="Pfrender M."/>
        </authorList>
    </citation>
    <scope>NUCLEOTIDE SEQUENCE [LARGE SCALE GENOMIC DNA]</scope>
    <source>
        <strain evidence="1 2">Xinb3</strain>
        <tissue evidence="1">Complete organism</tissue>
    </source>
</reference>
<name>A0A164KQV8_9CRUS</name>
<keyword evidence="2" id="KW-1185">Reference proteome</keyword>
<dbReference type="EMBL" id="LRGB01003263">
    <property type="protein sequence ID" value="KZS03464.1"/>
    <property type="molecule type" value="Genomic_DNA"/>
</dbReference>
<evidence type="ECO:0000313" key="1">
    <source>
        <dbReference type="EMBL" id="KZS03464.1"/>
    </source>
</evidence>
<gene>
    <name evidence="1" type="ORF">APZ42_033805</name>
</gene>
<evidence type="ECO:0000313" key="2">
    <source>
        <dbReference type="Proteomes" id="UP000076858"/>
    </source>
</evidence>
<organism evidence="1 2">
    <name type="scientific">Daphnia magna</name>
    <dbReference type="NCBI Taxonomy" id="35525"/>
    <lineage>
        <taxon>Eukaryota</taxon>
        <taxon>Metazoa</taxon>
        <taxon>Ecdysozoa</taxon>
        <taxon>Arthropoda</taxon>
        <taxon>Crustacea</taxon>
        <taxon>Branchiopoda</taxon>
        <taxon>Diplostraca</taxon>
        <taxon>Cladocera</taxon>
        <taxon>Anomopoda</taxon>
        <taxon>Daphniidae</taxon>
        <taxon>Daphnia</taxon>
    </lineage>
</organism>
<accession>A0A164KQV8</accession>
<proteinExistence type="predicted"/>
<protein>
    <submittedName>
        <fullName evidence="1">Uncharacterized protein</fullName>
    </submittedName>
</protein>
<comment type="caution">
    <text evidence="1">The sequence shown here is derived from an EMBL/GenBank/DDBJ whole genome shotgun (WGS) entry which is preliminary data.</text>
</comment>
<dbReference type="Proteomes" id="UP000076858">
    <property type="component" value="Unassembled WGS sequence"/>
</dbReference>
<sequence length="63" mass="7361">MASSRKSYLKTPRCVRKTMGVRASLLLYTNSAERMLKNHASRCRRLALPLRSKKIFVIFPFPY</sequence>
<dbReference type="AlphaFoldDB" id="A0A164KQV8"/>